<name>A0A437K2H1_9BURK</name>
<dbReference type="InterPro" id="IPR002712">
    <property type="entry name" value="CcdB"/>
</dbReference>
<gene>
    <name evidence="8" type="ORF">ENE75_02055</name>
</gene>
<dbReference type="GO" id="GO:0006276">
    <property type="term" value="P:plasmid maintenance"/>
    <property type="evidence" value="ECO:0007669"/>
    <property type="project" value="InterPro"/>
</dbReference>
<dbReference type="InterPro" id="IPR011067">
    <property type="entry name" value="Plasmid_toxin/cell-grow_inhib"/>
</dbReference>
<evidence type="ECO:0000313" key="9">
    <source>
        <dbReference type="Proteomes" id="UP000288178"/>
    </source>
</evidence>
<evidence type="ECO:0000256" key="3">
    <source>
        <dbReference type="ARBA" id="ARBA00022491"/>
    </source>
</evidence>
<evidence type="ECO:0000256" key="2">
    <source>
        <dbReference type="ARBA" id="ARBA00015075"/>
    </source>
</evidence>
<dbReference type="Pfam" id="PF01845">
    <property type="entry name" value="CcdB"/>
    <property type="match status" value="1"/>
</dbReference>
<dbReference type="EMBL" id="SACT01000001">
    <property type="protein sequence ID" value="RVT54464.1"/>
    <property type="molecule type" value="Genomic_DNA"/>
</dbReference>
<evidence type="ECO:0000256" key="1">
    <source>
        <dbReference type="ARBA" id="ARBA00005230"/>
    </source>
</evidence>
<proteinExistence type="inferred from homology"/>
<accession>A0A437K2H1</accession>
<dbReference type="OrthoDB" id="9813510at2"/>
<dbReference type="Proteomes" id="UP000288178">
    <property type="component" value="Unassembled WGS sequence"/>
</dbReference>
<evidence type="ECO:0000313" key="8">
    <source>
        <dbReference type="EMBL" id="RVT54464.1"/>
    </source>
</evidence>
<dbReference type="AlphaFoldDB" id="A0A437K2H1"/>
<dbReference type="GO" id="GO:0008657">
    <property type="term" value="F:DNA topoisomerase type II (double strand cut, ATP-hydrolyzing) inhibitor activity"/>
    <property type="evidence" value="ECO:0007669"/>
    <property type="project" value="InterPro"/>
</dbReference>
<dbReference type="Gene3D" id="2.30.30.110">
    <property type="match status" value="1"/>
</dbReference>
<sequence length="104" mass="11436">MPQWDVYPNPVAASRERIPYLVVVQSDLLEGLPTRLVAPLSRSTVEQGWPPRMAPTFDVAGETLRLKAHETGVVTARALRQPVASLRQESHRIVDALDAVISGL</sequence>
<keyword evidence="4" id="KW-0805">Transcription regulation</keyword>
<keyword evidence="9" id="KW-1185">Reference proteome</keyword>
<evidence type="ECO:0000256" key="7">
    <source>
        <dbReference type="ARBA" id="ARBA00033135"/>
    </source>
</evidence>
<keyword evidence="3" id="KW-0678">Repressor</keyword>
<keyword evidence="5" id="KW-0804">Transcription</keyword>
<protein>
    <recommendedName>
        <fullName evidence="2">Toxin CcdB</fullName>
    </recommendedName>
    <alternativeName>
        <fullName evidence="7">Cytotoxic protein CcdB</fullName>
    </alternativeName>
    <alternativeName>
        <fullName evidence="6">Protein LetD</fullName>
    </alternativeName>
</protein>
<comment type="caution">
    <text evidence="8">The sequence shown here is derived from an EMBL/GenBank/DDBJ whole genome shotgun (WGS) entry which is preliminary data.</text>
</comment>
<evidence type="ECO:0000256" key="6">
    <source>
        <dbReference type="ARBA" id="ARBA00029628"/>
    </source>
</evidence>
<organism evidence="8 9">
    <name type="scientific">Rubrivivax albus</name>
    <dbReference type="NCBI Taxonomy" id="2499835"/>
    <lineage>
        <taxon>Bacteria</taxon>
        <taxon>Pseudomonadati</taxon>
        <taxon>Pseudomonadota</taxon>
        <taxon>Betaproteobacteria</taxon>
        <taxon>Burkholderiales</taxon>
        <taxon>Sphaerotilaceae</taxon>
        <taxon>Rubrivivax</taxon>
    </lineage>
</organism>
<evidence type="ECO:0000256" key="4">
    <source>
        <dbReference type="ARBA" id="ARBA00023015"/>
    </source>
</evidence>
<dbReference type="SUPFAM" id="SSF50118">
    <property type="entry name" value="Cell growth inhibitor/plasmid maintenance toxic component"/>
    <property type="match status" value="1"/>
</dbReference>
<evidence type="ECO:0000256" key="5">
    <source>
        <dbReference type="ARBA" id="ARBA00023163"/>
    </source>
</evidence>
<reference evidence="8 9" key="1">
    <citation type="submission" date="2019-01" db="EMBL/GenBank/DDBJ databases">
        <authorList>
            <person name="Chen W.-M."/>
        </authorList>
    </citation>
    <scope>NUCLEOTIDE SEQUENCE [LARGE SCALE GENOMIC DNA]</scope>
    <source>
        <strain evidence="8 9">ICH-3</strain>
    </source>
</reference>
<comment type="similarity">
    <text evidence="1">Belongs to the CcdB toxin family.</text>
</comment>